<proteinExistence type="inferred from homology"/>
<organism evidence="3 4">
    <name type="scientific">Fusarium albosuccineum</name>
    <dbReference type="NCBI Taxonomy" id="1237068"/>
    <lineage>
        <taxon>Eukaryota</taxon>
        <taxon>Fungi</taxon>
        <taxon>Dikarya</taxon>
        <taxon>Ascomycota</taxon>
        <taxon>Pezizomycotina</taxon>
        <taxon>Sordariomycetes</taxon>
        <taxon>Hypocreomycetidae</taxon>
        <taxon>Hypocreales</taxon>
        <taxon>Nectriaceae</taxon>
        <taxon>Fusarium</taxon>
        <taxon>Fusarium decemcellulare species complex</taxon>
    </lineage>
</organism>
<comment type="caution">
    <text evidence="3">The sequence shown here is derived from an EMBL/GenBank/DDBJ whole genome shotgun (WGS) entry which is preliminary data.</text>
</comment>
<dbReference type="InterPro" id="IPR029756">
    <property type="entry name" value="MTH1187/YkoF-like"/>
</dbReference>
<protein>
    <submittedName>
        <fullName evidence="3">ECM15 involved in cell wall biogenesis and architecture</fullName>
    </submittedName>
</protein>
<evidence type="ECO:0000259" key="2">
    <source>
        <dbReference type="Pfam" id="PF01910"/>
    </source>
</evidence>
<feature type="domain" description="Thiamine-binding protein" evidence="2">
    <location>
        <begin position="14"/>
        <end position="58"/>
    </location>
</feature>
<name>A0A8H4PCA3_9HYPO</name>
<dbReference type="GO" id="GO:0005829">
    <property type="term" value="C:cytosol"/>
    <property type="evidence" value="ECO:0007669"/>
    <property type="project" value="TreeGrafter"/>
</dbReference>
<dbReference type="Pfam" id="PF01910">
    <property type="entry name" value="Thiamine_BP"/>
    <property type="match status" value="2"/>
</dbReference>
<reference evidence="3 4" key="1">
    <citation type="submission" date="2020-01" db="EMBL/GenBank/DDBJ databases">
        <title>Identification and distribution of gene clusters putatively required for synthesis of sphingolipid metabolism inhibitors in phylogenetically diverse species of the filamentous fungus Fusarium.</title>
        <authorList>
            <person name="Kim H.-S."/>
            <person name="Busman M."/>
            <person name="Brown D.W."/>
            <person name="Divon H."/>
            <person name="Uhlig S."/>
            <person name="Proctor R.H."/>
        </authorList>
    </citation>
    <scope>NUCLEOTIDE SEQUENCE [LARGE SCALE GENOMIC DNA]</scope>
    <source>
        <strain evidence="3 4">NRRL 20459</strain>
    </source>
</reference>
<feature type="domain" description="Thiamine-binding protein" evidence="2">
    <location>
        <begin position="81"/>
        <end position="130"/>
    </location>
</feature>
<dbReference type="PANTHER" id="PTHR33777:SF1">
    <property type="entry name" value="UPF0045 PROTEIN ECM15"/>
    <property type="match status" value="1"/>
</dbReference>
<evidence type="ECO:0000313" key="4">
    <source>
        <dbReference type="Proteomes" id="UP000554235"/>
    </source>
</evidence>
<dbReference type="SUPFAM" id="SSF89957">
    <property type="entry name" value="MTH1187/YkoF-like"/>
    <property type="match status" value="2"/>
</dbReference>
<dbReference type="Gene3D" id="3.30.70.930">
    <property type="match status" value="1"/>
</dbReference>
<dbReference type="PANTHER" id="PTHR33777">
    <property type="entry name" value="UPF0045 PROTEIN ECM15"/>
    <property type="match status" value="1"/>
</dbReference>
<accession>A0A8H4PCA3</accession>
<dbReference type="InterPro" id="IPR051614">
    <property type="entry name" value="UPF0045_domain"/>
</dbReference>
<comment type="similarity">
    <text evidence="1">Belongs to the UPF0045 family.</text>
</comment>
<gene>
    <name evidence="3" type="ORF">FALBO_7639</name>
</gene>
<dbReference type="OrthoDB" id="5587367at2759"/>
<dbReference type="InterPro" id="IPR002767">
    <property type="entry name" value="Thiamine_BP"/>
</dbReference>
<evidence type="ECO:0000256" key="1">
    <source>
        <dbReference type="ARBA" id="ARBA00010272"/>
    </source>
</evidence>
<dbReference type="EMBL" id="JAADYS010001020">
    <property type="protein sequence ID" value="KAF4465528.1"/>
    <property type="molecule type" value="Genomic_DNA"/>
</dbReference>
<keyword evidence="4" id="KW-1185">Reference proteome</keyword>
<evidence type="ECO:0000313" key="3">
    <source>
        <dbReference type="EMBL" id="KAF4465528.1"/>
    </source>
</evidence>
<dbReference type="Proteomes" id="UP000554235">
    <property type="component" value="Unassembled WGS sequence"/>
</dbReference>
<sequence length="139" mass="15127">MDYASLATPDSCYVDFCLLPLGTGNVSVAEEIAEVQKVLKASGLKYTLHSAGTTVGAPFLPCLPTQLPWWIEYDADLRFPEGPWDEVMKAVGKAHAAVHKRGVVRIQSSARIGSRTDKKQVAEEKVKRVEDILAAGESK</sequence>
<dbReference type="AlphaFoldDB" id="A0A8H4PCA3"/>